<proteinExistence type="predicted"/>
<evidence type="ECO:0000313" key="1">
    <source>
        <dbReference type="EMBL" id="ABI69551.1"/>
    </source>
</evidence>
<dbReference type="InterPro" id="IPR037068">
    <property type="entry name" value="DNA_primase_core_N_sf"/>
</dbReference>
<dbReference type="SUPFAM" id="SSF57783">
    <property type="entry name" value="Zinc beta-ribbon"/>
    <property type="match status" value="1"/>
</dbReference>
<dbReference type="GO" id="GO:0008270">
    <property type="term" value="F:zinc ion binding"/>
    <property type="evidence" value="ECO:0007669"/>
    <property type="project" value="InterPro"/>
</dbReference>
<dbReference type="CDD" id="cd01029">
    <property type="entry name" value="TOPRIM_primases"/>
    <property type="match status" value="1"/>
</dbReference>
<dbReference type="Gene3D" id="3.40.1360.10">
    <property type="match status" value="1"/>
</dbReference>
<dbReference type="RefSeq" id="WP_011641635.1">
    <property type="nucleotide sequence ID" value="NC_008346.1"/>
</dbReference>
<sequence>MKIFHILREIPVEQIIQKYTECEVYDEGTWQLVIPCPLCGHSKCGKINTDNNTLACFRTEQYYLDPIQVTQRIREVDEMEAIMALANDFQITLPTDWHQQLEAHRLRQRRNEAWTDFAEECHELLTDEHRQYWRSRGLTDELINSIKIGYCPGNGSIITTLISKGFTRQELWNFGLSVGDGSREFLTVGYYTLPNWDGKKVIDVQGRRSIDDLTLTTPRYKNSSGEVKALYNPRALQEDTVFLAEGVPDTLSLIQMGFNACGSYGVGGVKDEWIPLFRKSHEVFIAFDNDDAGKTQSYKRAREIGDNTRIILLPDVKDVNEFLVKHGIEQGQTLMRELAENAKTALEMDIDALPTESGKVDEDLLKDIIARIFNLPPLRQNHYRDLIRHHFGMTKKDIEQFFRHYHNLKVRNSDTLGIKREDIDTPQVLLIEDPSYVRLAQSFVLDKVLYAQEFQALGNNEGESYRKRSIHIVTSDHELLPLPEKVTKDPNEIMIWKLAEDQLLLRRPLNSATRRWSKTGTPYSIDKFLKGEEEQVSIKDLYQRIERMFRRYYYTTEEYDYVILSLFTLFTYFYELYDAVPYLYLNGQPETGKSTICILIQHLAFNGDMVSNISASALFREAEQKQVTLILDEQEGISNRRANEEKGDYMSIIKDAYKRTGTIKRQSTIDSSVTEEFTVFSPLVIANVMGLEDILKTRTIGIATKAAPAATRLQRLRPSSKEFLDEVQVIRDQCYCWVMQNHKALSVLTTMDFGDILNNRAGELFQPLFALATMIEEIAEESERLNLVEQLQTSLPSKLFRRASVQSRDTLEQLRDACLELLAEKGVTGPDQEGQWVSVLEILDKLVEINDGRYDDYMSPRWIGEKIAAANFIETAADKQRRQFDTLIRDPRTQLVIVNDRPPVNETKRVMHYFLRYELVSR</sequence>
<organism evidence="1 2">
    <name type="scientific">Syntrophomonas wolfei subsp. wolfei (strain DSM 2245B / Goettingen)</name>
    <dbReference type="NCBI Taxonomy" id="335541"/>
    <lineage>
        <taxon>Bacteria</taxon>
        <taxon>Bacillati</taxon>
        <taxon>Bacillota</taxon>
        <taxon>Clostridia</taxon>
        <taxon>Eubacteriales</taxon>
        <taxon>Syntrophomonadaceae</taxon>
        <taxon>Syntrophomonas</taxon>
    </lineage>
</organism>
<dbReference type="KEGG" id="swo:Swol_2260"/>
<accession>Q0AUQ3</accession>
<dbReference type="Proteomes" id="UP000001968">
    <property type="component" value="Chromosome"/>
</dbReference>
<gene>
    <name evidence="1" type="ordered locus">Swol_2260</name>
</gene>
<dbReference type="SUPFAM" id="SSF56731">
    <property type="entry name" value="DNA primase core"/>
    <property type="match status" value="1"/>
</dbReference>
<dbReference type="HOGENOM" id="CLU_316401_0_0_9"/>
<evidence type="ECO:0000313" key="2">
    <source>
        <dbReference type="Proteomes" id="UP000001968"/>
    </source>
</evidence>
<reference evidence="2" key="1">
    <citation type="journal article" date="2010" name="Environ. Microbiol.">
        <title>The genome of Syntrophomonas wolfei: new insights into syntrophic metabolism and biohydrogen production.</title>
        <authorList>
            <person name="Sieber J.R."/>
            <person name="Sims D.R."/>
            <person name="Han C."/>
            <person name="Kim E."/>
            <person name="Lykidis A."/>
            <person name="Lapidus A.L."/>
            <person name="McDonnald E."/>
            <person name="Rohlin L."/>
            <person name="Culley D.E."/>
            <person name="Gunsalus R."/>
            <person name="McInerney M.J."/>
        </authorList>
    </citation>
    <scope>NUCLEOTIDE SEQUENCE [LARGE SCALE GENOMIC DNA]</scope>
    <source>
        <strain evidence="2">DSM 2245B / Goettingen</strain>
    </source>
</reference>
<dbReference type="PANTHER" id="PTHR30313">
    <property type="entry name" value="DNA PRIMASE"/>
    <property type="match status" value="1"/>
</dbReference>
<protein>
    <submittedName>
        <fullName evidence="1">DNA primase-like protein</fullName>
    </submittedName>
</protein>
<keyword evidence="2" id="KW-1185">Reference proteome</keyword>
<dbReference type="GO" id="GO:0006269">
    <property type="term" value="P:DNA replication, synthesis of primer"/>
    <property type="evidence" value="ECO:0007669"/>
    <property type="project" value="TreeGrafter"/>
</dbReference>
<dbReference type="PANTHER" id="PTHR30313:SF2">
    <property type="entry name" value="DNA PRIMASE"/>
    <property type="match status" value="1"/>
</dbReference>
<dbReference type="InterPro" id="IPR034154">
    <property type="entry name" value="TOPRIM_DnaG/twinkle"/>
</dbReference>
<dbReference type="eggNOG" id="COG0358">
    <property type="taxonomic scope" value="Bacteria"/>
</dbReference>
<dbReference type="OrthoDB" id="143422at2"/>
<dbReference type="Gene3D" id="3.90.580.10">
    <property type="entry name" value="Zinc finger, CHC2-type domain"/>
    <property type="match status" value="1"/>
</dbReference>
<dbReference type="EMBL" id="CP000448">
    <property type="protein sequence ID" value="ABI69551.1"/>
    <property type="molecule type" value="Genomic_DNA"/>
</dbReference>
<dbReference type="AlphaFoldDB" id="Q0AUQ3"/>
<dbReference type="Gene3D" id="3.90.980.10">
    <property type="entry name" value="DNA primase, catalytic core, N-terminal domain"/>
    <property type="match status" value="1"/>
</dbReference>
<dbReference type="InterPro" id="IPR036977">
    <property type="entry name" value="DNA_primase_Znf_CHC2"/>
</dbReference>
<name>Q0AUQ3_SYNWW</name>
<dbReference type="STRING" id="335541.Swol_2260"/>
<dbReference type="InterPro" id="IPR050219">
    <property type="entry name" value="DnaG_primase"/>
</dbReference>
<dbReference type="GO" id="GO:0003677">
    <property type="term" value="F:DNA binding"/>
    <property type="evidence" value="ECO:0007669"/>
    <property type="project" value="InterPro"/>
</dbReference>
<dbReference type="GO" id="GO:0005737">
    <property type="term" value="C:cytoplasm"/>
    <property type="evidence" value="ECO:0007669"/>
    <property type="project" value="TreeGrafter"/>
</dbReference>
<dbReference type="Pfam" id="PF13155">
    <property type="entry name" value="Toprim_2"/>
    <property type="match status" value="1"/>
</dbReference>